<dbReference type="InterPro" id="IPR018720">
    <property type="entry name" value="DUF2249"/>
</dbReference>
<dbReference type="Proteomes" id="UP000532373">
    <property type="component" value="Unassembled WGS sequence"/>
</dbReference>
<gene>
    <name evidence="3" type="ORF">HNQ96_000806</name>
</gene>
<protein>
    <submittedName>
        <fullName evidence="3">Uncharacterized protein (DUF2249 family)</fullName>
    </submittedName>
</protein>
<dbReference type="EMBL" id="JACHGI010000001">
    <property type="protein sequence ID" value="MBB6464959.1"/>
    <property type="molecule type" value="Genomic_DNA"/>
</dbReference>
<dbReference type="Pfam" id="PF10006">
    <property type="entry name" value="DUF2249"/>
    <property type="match status" value="2"/>
</dbReference>
<feature type="domain" description="DUF2249" evidence="2">
    <location>
        <begin position="8"/>
        <end position="74"/>
    </location>
</feature>
<evidence type="ECO:0000313" key="3">
    <source>
        <dbReference type="EMBL" id="MBB6464959.1"/>
    </source>
</evidence>
<comment type="caution">
    <text evidence="3">The sequence shown here is derived from an EMBL/GenBank/DDBJ whole genome shotgun (WGS) entry which is preliminary data.</text>
</comment>
<organism evidence="3 4">
    <name type="scientific">Aminobacter carboxidus</name>
    <dbReference type="NCBI Taxonomy" id="376165"/>
    <lineage>
        <taxon>Bacteria</taxon>
        <taxon>Pseudomonadati</taxon>
        <taxon>Pseudomonadota</taxon>
        <taxon>Alphaproteobacteria</taxon>
        <taxon>Hyphomicrobiales</taxon>
        <taxon>Phyllobacteriaceae</taxon>
        <taxon>Aminobacter</taxon>
    </lineage>
</organism>
<feature type="domain" description="DUF2249" evidence="2">
    <location>
        <begin position="100"/>
        <end position="158"/>
    </location>
</feature>
<evidence type="ECO:0000313" key="4">
    <source>
        <dbReference type="Proteomes" id="UP000532373"/>
    </source>
</evidence>
<dbReference type="RefSeq" id="WP_184767486.1">
    <property type="nucleotide sequence ID" value="NZ_JACHGI010000001.1"/>
</dbReference>
<dbReference type="AlphaFoldDB" id="A0A8E1WC43"/>
<dbReference type="InterPro" id="IPR036868">
    <property type="entry name" value="TusA-like_sf"/>
</dbReference>
<feature type="region of interest" description="Disordered" evidence="1">
    <location>
        <begin position="76"/>
        <end position="104"/>
    </location>
</feature>
<proteinExistence type="predicted"/>
<accession>A0A8E1WC43</accession>
<evidence type="ECO:0000259" key="2">
    <source>
        <dbReference type="Pfam" id="PF10006"/>
    </source>
</evidence>
<dbReference type="SUPFAM" id="SSF64307">
    <property type="entry name" value="SirA-like"/>
    <property type="match status" value="1"/>
</dbReference>
<reference evidence="3 4" key="1">
    <citation type="submission" date="2020-08" db="EMBL/GenBank/DDBJ databases">
        <title>Genomic Encyclopedia of Type Strains, Phase IV (KMG-IV): sequencing the most valuable type-strain genomes for metagenomic binning, comparative biology and taxonomic classification.</title>
        <authorList>
            <person name="Goeker M."/>
        </authorList>
    </citation>
    <scope>NUCLEOTIDE SEQUENCE [LARGE SCALE GENOMIC DNA]</scope>
    <source>
        <strain evidence="3 4">DSM 17454</strain>
    </source>
</reference>
<name>A0A8E1WC43_9HYPH</name>
<sequence length="173" mass="19132">MTTTFVDLDVRPLLAAGDEPFGKIMEAVASLGLGVGLRLFAPFKPIPLLQVLASRGFDYEAREIGGGDWEVLFRPSGQHGPVDSAEEASSESWPEPVRHLDNRDLEPPEPMVRILAEVEQMATGEVMSALLAREPVFLFSELEKRGHRWRGGFDSGGTTYRLLVWINAKERVG</sequence>
<evidence type="ECO:0000256" key="1">
    <source>
        <dbReference type="SAM" id="MobiDB-lite"/>
    </source>
</evidence>